<dbReference type="Gene3D" id="3.10.490.20">
    <property type="match status" value="1"/>
</dbReference>
<reference evidence="3" key="1">
    <citation type="submission" date="2025-08" db="UniProtKB">
        <authorList>
            <consortium name="RefSeq"/>
        </authorList>
    </citation>
    <scope>IDENTIFICATION</scope>
    <source>
        <tissue evidence="3">Gonads</tissue>
    </source>
</reference>
<dbReference type="GO" id="GO:0030286">
    <property type="term" value="C:dynein complex"/>
    <property type="evidence" value="ECO:0007669"/>
    <property type="project" value="InterPro"/>
</dbReference>
<dbReference type="AlphaFoldDB" id="A0A6J2Y3N9"/>
<name>A0A6J2Y3N9_SITOR</name>
<sequence length="310" mass="35817">MIVVARKQKEIKETQTIIRTIKDSQPQLETGIEGIAADDIVYDLAENIINSILKQISMEDVNIYLFKRDDKNRLPSLTTVLIQEVNRYNKLLKLIHSSMVNLKKAIKGLVVMSESLESVFKALTNNQVPDVWTKRAYNSLKSLGSWIKDLALRLDFITIWARSGYPTSYWISGFYFPQGFLTGTLQTYARKYNLPIDKLKFDFTVHPVNLDQEEIKIAHDIEGKELSFTVTSFIEYTDEKEAQVPYATNLYAHSMSQYLPVGDFTWLSKDEIKNLDIMSISQYSDYGYVFEVDIPKIQKIYMINTTNSHF</sequence>
<dbReference type="InterPro" id="IPR043160">
    <property type="entry name" value="Dynein_C_barrel"/>
</dbReference>
<dbReference type="GeneID" id="115883390"/>
<evidence type="ECO:0000313" key="2">
    <source>
        <dbReference type="Proteomes" id="UP000504635"/>
    </source>
</evidence>
<dbReference type="Pfam" id="PF18199">
    <property type="entry name" value="Dynein_C"/>
    <property type="match status" value="1"/>
</dbReference>
<dbReference type="RefSeq" id="XP_030757620.1">
    <property type="nucleotide sequence ID" value="XM_030901760.1"/>
</dbReference>
<dbReference type="InterPro" id="IPR026983">
    <property type="entry name" value="DHC"/>
</dbReference>
<dbReference type="GO" id="GO:0007018">
    <property type="term" value="P:microtubule-based movement"/>
    <property type="evidence" value="ECO:0007669"/>
    <property type="project" value="InterPro"/>
</dbReference>
<dbReference type="OrthoDB" id="5593012at2759"/>
<dbReference type="PANTHER" id="PTHR22878">
    <property type="entry name" value="DYNEIN HEAVY CHAIN 6, AXONEMAL-LIKE-RELATED"/>
    <property type="match status" value="1"/>
</dbReference>
<keyword evidence="2" id="KW-1185">Reference proteome</keyword>
<dbReference type="InterPro" id="IPR041228">
    <property type="entry name" value="Dynein_C"/>
</dbReference>
<protein>
    <submittedName>
        <fullName evidence="3">Dynein heavy chain 6, axonemal-like</fullName>
    </submittedName>
</protein>
<dbReference type="KEGG" id="soy:115883390"/>
<dbReference type="Proteomes" id="UP000504635">
    <property type="component" value="Unplaced"/>
</dbReference>
<evidence type="ECO:0000259" key="1">
    <source>
        <dbReference type="Pfam" id="PF18199"/>
    </source>
</evidence>
<dbReference type="GO" id="GO:0045505">
    <property type="term" value="F:dynein intermediate chain binding"/>
    <property type="evidence" value="ECO:0007669"/>
    <property type="project" value="InterPro"/>
</dbReference>
<organism evidence="2 3">
    <name type="scientific">Sitophilus oryzae</name>
    <name type="common">Rice weevil</name>
    <name type="synonym">Curculio oryzae</name>
    <dbReference type="NCBI Taxonomy" id="7048"/>
    <lineage>
        <taxon>Eukaryota</taxon>
        <taxon>Metazoa</taxon>
        <taxon>Ecdysozoa</taxon>
        <taxon>Arthropoda</taxon>
        <taxon>Hexapoda</taxon>
        <taxon>Insecta</taxon>
        <taxon>Pterygota</taxon>
        <taxon>Neoptera</taxon>
        <taxon>Endopterygota</taxon>
        <taxon>Coleoptera</taxon>
        <taxon>Polyphaga</taxon>
        <taxon>Cucujiformia</taxon>
        <taxon>Curculionidae</taxon>
        <taxon>Dryophthorinae</taxon>
        <taxon>Sitophilus</taxon>
    </lineage>
</organism>
<evidence type="ECO:0000313" key="3">
    <source>
        <dbReference type="RefSeq" id="XP_030757620.1"/>
    </source>
</evidence>
<accession>A0A6J2Y3N9</accession>
<dbReference type="InParanoid" id="A0A6J2Y3N9"/>
<dbReference type="PANTHER" id="PTHR22878:SF68">
    <property type="entry name" value="DYNEIN HEAVY CHAIN 6, AXONEMAL-LIKE"/>
    <property type="match status" value="1"/>
</dbReference>
<dbReference type="Gene3D" id="1.20.1270.280">
    <property type="match status" value="1"/>
</dbReference>
<dbReference type="GO" id="GO:0051959">
    <property type="term" value="F:dynein light intermediate chain binding"/>
    <property type="evidence" value="ECO:0007669"/>
    <property type="project" value="InterPro"/>
</dbReference>
<proteinExistence type="predicted"/>
<gene>
    <name evidence="3" type="primary">LOC115883390</name>
</gene>
<feature type="domain" description="Dynein heavy chain C-terminal" evidence="1">
    <location>
        <begin position="12"/>
        <end position="208"/>
    </location>
</feature>